<comment type="function">
    <text evidence="1">Alpha-tubulin-specific protease.</text>
</comment>
<dbReference type="Proteomes" id="UP000245156">
    <property type="component" value="Chromosome"/>
</dbReference>
<dbReference type="PIRSF" id="PIRSF011515">
    <property type="entry name" value="EspG"/>
    <property type="match status" value="1"/>
</dbReference>
<proteinExistence type="inferred from homology"/>
<dbReference type="GO" id="GO:0006508">
    <property type="term" value="P:proteolysis"/>
    <property type="evidence" value="ECO:0007669"/>
    <property type="project" value="UniProtKB-KW"/>
</dbReference>
<name>A0AA35FA17_ECOLX</name>
<evidence type="ECO:0000313" key="2">
    <source>
        <dbReference type="EMBL" id="AWJ41298.1"/>
    </source>
</evidence>
<evidence type="ECO:0000313" key="3">
    <source>
        <dbReference type="Proteomes" id="UP000245156"/>
    </source>
</evidence>
<dbReference type="InterPro" id="IPR043098">
    <property type="entry name" value="Cys_protease_VirA/EspG_N"/>
</dbReference>
<comment type="similarity">
    <text evidence="1">Belongs to the protease EspG/VirA family.</text>
</comment>
<comment type="subcellular location">
    <subcellularLocation>
        <location evidence="1">Secreted</location>
    </subcellularLocation>
</comment>
<keyword evidence="1" id="KW-0788">Thiol protease</keyword>
<accession>A0AA35FA17</accession>
<dbReference type="Pfam" id="PF06872">
    <property type="entry name" value="EspG"/>
    <property type="match status" value="1"/>
</dbReference>
<keyword evidence="1" id="KW-0378">Hydrolase</keyword>
<keyword evidence="1" id="KW-0645">Protease</keyword>
<dbReference type="AlphaFoldDB" id="A0AA35FA17"/>
<comment type="subunit">
    <text evidence="1">Monomer. Interacts specifically with alpha tubulin, a major component of microtubule.</text>
</comment>
<gene>
    <name evidence="2" type="ORF">I3M_29285</name>
</gene>
<dbReference type="GO" id="GO:0005576">
    <property type="term" value="C:extracellular region"/>
    <property type="evidence" value="ECO:0007669"/>
    <property type="project" value="UniProtKB-SubCell"/>
</dbReference>
<organism evidence="2 3">
    <name type="scientific">Escherichia coli O26 str. RM8426</name>
    <dbReference type="NCBI Taxonomy" id="1055533"/>
    <lineage>
        <taxon>Bacteria</taxon>
        <taxon>Pseudomonadati</taxon>
        <taxon>Pseudomonadota</taxon>
        <taxon>Gammaproteobacteria</taxon>
        <taxon>Enterobacterales</taxon>
        <taxon>Enterobacteriaceae</taxon>
        <taxon>Escherichia</taxon>
    </lineage>
</organism>
<dbReference type="Gene3D" id="3.10.450.460">
    <property type="entry name" value="EspG protein, N-terminal domain"/>
    <property type="match status" value="1"/>
</dbReference>
<evidence type="ECO:0000256" key="1">
    <source>
        <dbReference type="PIRNR" id="PIRNR011515"/>
    </source>
</evidence>
<sequence length="398" mass="44206">MISVVESFIINETGESLMINGLNNNSASLVLDAAIRINSDFKKQWNDMSCAEKLLKVLSFGLWNPTYTRSERQTFQELLTVLEPVSPAPNELGRIYANFADGSSLRISVTNSELVEAEIRTPDNEKILMLLESNEQNRLLQSLPINLHMPYIQVHRALSKMDLTDHKSMHNLLSFTSKLSATLIPHNTQTDPLSGPTPFSSMFMDTFRGLGNAKLSLNGVDIPVDAQKLLRDALGLKDTHSSLARNVINNGISRHHAKQIARESSGSDKQKAEVVEFLCHPEAATAICSAFYQSFNVPALMLTHTRISQAREYNVERSLDVPNACINISISQSPDGSIHVASHTGILIMAPEDRPNELGMLTNRTSYEVPQGVKCEIDEMVRTLQPRYGASETYLKNI</sequence>
<reference evidence="2 3" key="1">
    <citation type="submission" date="2018-03" db="EMBL/GenBank/DDBJ databases">
        <title>Genome Sequence of Escherichia coli O26 str. RM8426.</title>
        <authorList>
            <person name="Parker C.T."/>
            <person name="Huynh S."/>
            <person name="Cooper K."/>
            <person name="Bono J.L."/>
            <person name="Smith T.P."/>
        </authorList>
    </citation>
    <scope>NUCLEOTIDE SEQUENCE [LARGE SCALE GENOMIC DNA]</scope>
    <source>
        <strain evidence="2 3">RM8426</strain>
    </source>
</reference>
<dbReference type="GO" id="GO:0004197">
    <property type="term" value="F:cysteine-type endopeptidase activity"/>
    <property type="evidence" value="ECO:0007669"/>
    <property type="project" value="InterPro"/>
</dbReference>
<dbReference type="EMBL" id="CP028116">
    <property type="protein sequence ID" value="AWJ41298.1"/>
    <property type="molecule type" value="Genomic_DNA"/>
</dbReference>
<keyword evidence="1" id="KW-0964">Secreted</keyword>
<protein>
    <submittedName>
        <fullName evidence="2">Secretion protein EspG</fullName>
    </submittedName>
</protein>
<dbReference type="InterPro" id="IPR009669">
    <property type="entry name" value="Cys_protease_VirA/EspG"/>
</dbReference>